<dbReference type="Pfam" id="PF00378">
    <property type="entry name" value="ECH_1"/>
    <property type="match status" value="1"/>
</dbReference>
<dbReference type="EMBL" id="AJVK01022071">
    <property type="status" value="NOT_ANNOTATED_CDS"/>
    <property type="molecule type" value="Genomic_DNA"/>
</dbReference>
<feature type="compositionally biased region" description="Polar residues" evidence="1">
    <location>
        <begin position="108"/>
        <end position="125"/>
    </location>
</feature>
<accession>A0A1B0D1J5</accession>
<feature type="compositionally biased region" description="Polar residues" evidence="1">
    <location>
        <begin position="606"/>
        <end position="616"/>
    </location>
</feature>
<dbReference type="VEuPathDB" id="VectorBase:PPAI001218"/>
<evidence type="ECO:0000313" key="2">
    <source>
        <dbReference type="EnsemblMetazoa" id="PPAI001218-PA"/>
    </source>
</evidence>
<proteinExistence type="predicted"/>
<reference evidence="2" key="1">
    <citation type="submission" date="2022-08" db="UniProtKB">
        <authorList>
            <consortium name="EnsemblMetazoa"/>
        </authorList>
    </citation>
    <scope>IDENTIFICATION</scope>
    <source>
        <strain evidence="2">Israel</strain>
    </source>
</reference>
<dbReference type="AlphaFoldDB" id="A0A1B0D1J5"/>
<protein>
    <submittedName>
        <fullName evidence="2">Uncharacterized protein</fullName>
    </submittedName>
</protein>
<feature type="region of interest" description="Disordered" evidence="1">
    <location>
        <begin position="568"/>
        <end position="680"/>
    </location>
</feature>
<evidence type="ECO:0000313" key="3">
    <source>
        <dbReference type="Proteomes" id="UP000092462"/>
    </source>
</evidence>
<dbReference type="Proteomes" id="UP000092462">
    <property type="component" value="Unassembled WGS sequence"/>
</dbReference>
<sequence>MATEFEGIPGNLDDLSKSGEPGDVSMEKPDEGSASEVIFSIPIETTEDTVGRNQENDRHFQDISEQMNPMSPLKAVPLSGEQETLLSDDDTPKILTTLEPVKKKLENQEQSNEKGNSQGNSQGQESELGRSDPESIARKQLETLNTLNRRKGRPKADDPRPIEILRAHASNKKIQILENKILPPSAEDIFSGLRNLNMRPARSLQSNILTREELTREIIQKCRKSTTSNDRIQMRSPQKRREEVASTGTIEIPQELILSTEDTAPLIVQETESLEGEDLLAILQGDDEDGHETSVYELRTENSAKTDENVHVEEYTISLVTDPAKKQIDKEEEMEIAMKQILSLPVKPKGRRPKKTPMEDESHFQKSRATTASDLVSSLVSDWSDNEEKTEEITVFQQPQPAPTVEVVVSTAQTPVTVPLKSSRIIKKKVIWDPDAPETQFSYASKVQGSSSKAAADKIVMKRQQTPKVLVVEEKSSVLPTKSPKRTAFVASVSGAKKRKLTEVDKLLGDEGAVNMIYSLERENNNSNLPEIAVKPDKNQMVSKSKEKNTLVARAKAVRNVVIKQMVDSGQGTPRGRPKREVVATQISPPTPTKKTTPTKKRNTTRESVTSSTASESWDFLYSTPQGDDSMIIRRRSNSSYSGSTTSPRRLSIDQHHEDGGRKSNSFEFAKPVDKKTPKIDPSAAQNLVAELKGKLNQAISRGNVTIRAAEGVNSVAAGKVPSASKITKDTPVKLRASERKLGSVEDFLDALATFPKPLLAGVHGTVSDLGVTMLPLFDVVLSSEAATFRTNYAKIGQIPEANAVLNLSQKVSAKGITLLLFLCETLQAREACEHGLVTKTLWPDNFQDLLMENAKTVSSYSLQVS</sequence>
<feature type="region of interest" description="Disordered" evidence="1">
    <location>
        <begin position="225"/>
        <end position="246"/>
    </location>
</feature>
<feature type="compositionally biased region" description="Basic and acidic residues" evidence="1">
    <location>
        <begin position="127"/>
        <end position="136"/>
    </location>
</feature>
<organism evidence="2 3">
    <name type="scientific">Phlebotomus papatasi</name>
    <name type="common">Sandfly</name>
    <dbReference type="NCBI Taxonomy" id="29031"/>
    <lineage>
        <taxon>Eukaryota</taxon>
        <taxon>Metazoa</taxon>
        <taxon>Ecdysozoa</taxon>
        <taxon>Arthropoda</taxon>
        <taxon>Hexapoda</taxon>
        <taxon>Insecta</taxon>
        <taxon>Pterygota</taxon>
        <taxon>Neoptera</taxon>
        <taxon>Endopterygota</taxon>
        <taxon>Diptera</taxon>
        <taxon>Nematocera</taxon>
        <taxon>Psychodoidea</taxon>
        <taxon>Psychodidae</taxon>
        <taxon>Phlebotomus</taxon>
        <taxon>Phlebotomus</taxon>
    </lineage>
</organism>
<dbReference type="PANTHER" id="PTHR43684">
    <property type="match status" value="1"/>
</dbReference>
<dbReference type="CDD" id="cd06558">
    <property type="entry name" value="crotonase-like"/>
    <property type="match status" value="1"/>
</dbReference>
<feature type="compositionally biased region" description="Basic and acidic residues" evidence="1">
    <location>
        <begin position="651"/>
        <end position="662"/>
    </location>
</feature>
<feature type="region of interest" description="Disordered" evidence="1">
    <location>
        <begin position="347"/>
        <end position="371"/>
    </location>
</feature>
<dbReference type="InterPro" id="IPR029045">
    <property type="entry name" value="ClpP/crotonase-like_dom_sf"/>
</dbReference>
<keyword evidence="3" id="KW-1185">Reference proteome</keyword>
<dbReference type="InterPro" id="IPR051053">
    <property type="entry name" value="ECH/Chromodomain_protein"/>
</dbReference>
<evidence type="ECO:0000256" key="1">
    <source>
        <dbReference type="SAM" id="MobiDB-lite"/>
    </source>
</evidence>
<dbReference type="Gene3D" id="3.90.226.20">
    <property type="match status" value="1"/>
</dbReference>
<dbReference type="EMBL" id="AJVK01022072">
    <property type="status" value="NOT_ANNOTATED_CDS"/>
    <property type="molecule type" value="Genomic_DNA"/>
</dbReference>
<dbReference type="InterPro" id="IPR001753">
    <property type="entry name" value="Enoyl-CoA_hydra/iso"/>
</dbReference>
<feature type="region of interest" description="Disordered" evidence="1">
    <location>
        <begin position="1"/>
        <end position="136"/>
    </location>
</feature>
<name>A0A1B0D1J5_PHLPP</name>
<feature type="compositionally biased region" description="Low complexity" evidence="1">
    <location>
        <begin position="638"/>
        <end position="650"/>
    </location>
</feature>
<dbReference type="EnsemblMetazoa" id="PPAI001218-RA">
    <property type="protein sequence ID" value="PPAI001218-PA"/>
    <property type="gene ID" value="PPAI001218"/>
</dbReference>
<dbReference type="SUPFAM" id="SSF52096">
    <property type="entry name" value="ClpP/crotonase"/>
    <property type="match status" value="1"/>
</dbReference>
<dbReference type="PANTHER" id="PTHR43684:SF11">
    <property type="entry name" value="CHROMO DOMAIN-CONTAINING PROTEIN"/>
    <property type="match status" value="1"/>
</dbReference>